<dbReference type="EMBL" id="SVER01000003">
    <property type="protein sequence ID" value="MBE5918530.1"/>
    <property type="molecule type" value="Genomic_DNA"/>
</dbReference>
<organism evidence="2 3">
    <name type="scientific">Pseudobutyrivibrio ruminis</name>
    <dbReference type="NCBI Taxonomy" id="46206"/>
    <lineage>
        <taxon>Bacteria</taxon>
        <taxon>Bacillati</taxon>
        <taxon>Bacillota</taxon>
        <taxon>Clostridia</taxon>
        <taxon>Lachnospirales</taxon>
        <taxon>Lachnospiraceae</taxon>
        <taxon>Pseudobutyrivibrio</taxon>
    </lineage>
</organism>
<reference evidence="2" key="1">
    <citation type="submission" date="2019-04" db="EMBL/GenBank/DDBJ databases">
        <title>Evolution of Biomass-Degrading Anaerobic Consortia Revealed by Metagenomics.</title>
        <authorList>
            <person name="Peng X."/>
        </authorList>
    </citation>
    <scope>NUCLEOTIDE SEQUENCE</scope>
    <source>
        <strain evidence="2">SIG311</strain>
    </source>
</reference>
<dbReference type="Proteomes" id="UP000766246">
    <property type="component" value="Unassembled WGS sequence"/>
</dbReference>
<proteinExistence type="predicted"/>
<evidence type="ECO:0000313" key="3">
    <source>
        <dbReference type="Proteomes" id="UP000766246"/>
    </source>
</evidence>
<dbReference type="CDD" id="cd00093">
    <property type="entry name" value="HTH_XRE"/>
    <property type="match status" value="1"/>
</dbReference>
<comment type="caution">
    <text evidence="2">The sequence shown here is derived from an EMBL/GenBank/DDBJ whole genome shotgun (WGS) entry which is preliminary data.</text>
</comment>
<feature type="domain" description="HTH cro/C1-type" evidence="1">
    <location>
        <begin position="3"/>
        <end position="60"/>
    </location>
</feature>
<dbReference type="AlphaFoldDB" id="A0A927U5P3"/>
<dbReference type="SMART" id="SM00530">
    <property type="entry name" value="HTH_XRE"/>
    <property type="match status" value="1"/>
</dbReference>
<sequence length="173" mass="20442">MNIKRYLKENDISLKTMSEITTIPYTTLSDIVNEKVDLYECKYKTLKKLSLFLKISIDDLVYEKEDFQTFRNNLHHEIKNSGLLEVAADVLQRKRIDYYYQNDDIVKALYLLSLVDYVCRINEIALCEDYANLRNKKLKEPFYVGDLVEASNPKYIMEFKNHNIYEGELTDAV</sequence>
<dbReference type="InterPro" id="IPR010982">
    <property type="entry name" value="Lambda_DNA-bd_dom_sf"/>
</dbReference>
<dbReference type="InterPro" id="IPR001387">
    <property type="entry name" value="Cro/C1-type_HTH"/>
</dbReference>
<dbReference type="PROSITE" id="PS50943">
    <property type="entry name" value="HTH_CROC1"/>
    <property type="match status" value="1"/>
</dbReference>
<name>A0A927U5P3_9FIRM</name>
<dbReference type="Gene3D" id="1.10.260.40">
    <property type="entry name" value="lambda repressor-like DNA-binding domains"/>
    <property type="match status" value="1"/>
</dbReference>
<gene>
    <name evidence="2" type="ORF">E7272_01680</name>
</gene>
<protein>
    <submittedName>
        <fullName evidence="2">Helix-turn-helix transcriptional regulator</fullName>
    </submittedName>
</protein>
<evidence type="ECO:0000259" key="1">
    <source>
        <dbReference type="PROSITE" id="PS50943"/>
    </source>
</evidence>
<accession>A0A927U5P3</accession>
<dbReference type="SUPFAM" id="SSF47413">
    <property type="entry name" value="lambda repressor-like DNA-binding domains"/>
    <property type="match status" value="1"/>
</dbReference>
<dbReference type="Pfam" id="PF13443">
    <property type="entry name" value="HTH_26"/>
    <property type="match status" value="1"/>
</dbReference>
<dbReference type="GO" id="GO:0003677">
    <property type="term" value="F:DNA binding"/>
    <property type="evidence" value="ECO:0007669"/>
    <property type="project" value="InterPro"/>
</dbReference>
<evidence type="ECO:0000313" key="2">
    <source>
        <dbReference type="EMBL" id="MBE5918530.1"/>
    </source>
</evidence>